<accession>A0A1J0ADN3</accession>
<dbReference type="SMART" id="SM00849">
    <property type="entry name" value="Lactamase_B"/>
    <property type="match status" value="1"/>
</dbReference>
<evidence type="ECO:0000313" key="10">
    <source>
        <dbReference type="Proteomes" id="UP000180235"/>
    </source>
</evidence>
<dbReference type="CDD" id="cd07709">
    <property type="entry name" value="flavodiiron_proteins_MBL-fold"/>
    <property type="match status" value="1"/>
</dbReference>
<dbReference type="PROSITE" id="PS00201">
    <property type="entry name" value="FLAVODOXIN"/>
    <property type="match status" value="1"/>
</dbReference>
<evidence type="ECO:0000256" key="1">
    <source>
        <dbReference type="ARBA" id="ARBA00001962"/>
    </source>
</evidence>
<dbReference type="GO" id="GO:0009055">
    <property type="term" value="F:electron transfer activity"/>
    <property type="evidence" value="ECO:0007669"/>
    <property type="project" value="InterPro"/>
</dbReference>
<name>A0A1J0ADN3_9CYAN</name>
<comment type="cofactor">
    <cofactor evidence="1">
        <name>Fe cation</name>
        <dbReference type="ChEBI" id="CHEBI:24875"/>
    </cofactor>
</comment>
<keyword evidence="6" id="KW-0560">Oxidoreductase</keyword>
<dbReference type="PANTHER" id="PTHR32145:SF32">
    <property type="entry name" value="DIFLAVIN FLAVOPROTEIN A 4-RELATED"/>
    <property type="match status" value="1"/>
</dbReference>
<dbReference type="InterPro" id="IPR002563">
    <property type="entry name" value="Flavin_Rdtase-like_dom"/>
</dbReference>
<dbReference type="InterPro" id="IPR001279">
    <property type="entry name" value="Metallo-B-lactamas"/>
</dbReference>
<dbReference type="Pfam" id="PF01613">
    <property type="entry name" value="Flavin_Reduct"/>
    <property type="match status" value="1"/>
</dbReference>
<keyword evidence="4" id="KW-0813">Transport</keyword>
<evidence type="ECO:0000256" key="5">
    <source>
        <dbReference type="ARBA" id="ARBA00022982"/>
    </source>
</evidence>
<dbReference type="InterPro" id="IPR012349">
    <property type="entry name" value="Split_barrel_FMN-bd"/>
</dbReference>
<dbReference type="GO" id="GO:0010181">
    <property type="term" value="F:FMN binding"/>
    <property type="evidence" value="ECO:0007669"/>
    <property type="project" value="InterPro"/>
</dbReference>
<comment type="similarity">
    <text evidence="3">In the N-terminal section; belongs to the zinc metallo-hydrolase group 3 family.</text>
</comment>
<dbReference type="Pfam" id="PF00258">
    <property type="entry name" value="Flavodoxin_1"/>
    <property type="match status" value="1"/>
</dbReference>
<reference evidence="9 10" key="1">
    <citation type="submission" date="2016-10" db="EMBL/GenBank/DDBJ databases">
        <title>Description of Gloeomargarita lithophora gen. nov., sp. nov., a thylakoid-bearing basal-branching cyanobacterium with intracellular carbonates, and proposal for Gloeomargaritales ord. nov.</title>
        <authorList>
            <person name="Moreira D."/>
            <person name="Tavera R."/>
            <person name="Benzerara K."/>
            <person name="Skouri-Panet F."/>
            <person name="Couradeau E."/>
            <person name="Gerard E."/>
            <person name="Loussert C."/>
            <person name="Novelo E."/>
            <person name="Zivanovic Y."/>
            <person name="Lopez-Garcia P."/>
        </authorList>
    </citation>
    <scope>NUCLEOTIDE SEQUENCE [LARGE SCALE GENOMIC DNA]</scope>
    <source>
        <strain evidence="9 10">D10</strain>
    </source>
</reference>
<keyword evidence="10" id="KW-1185">Reference proteome</keyword>
<organism evidence="9 10">
    <name type="scientific">Gloeomargarita lithophora Alchichica-D10</name>
    <dbReference type="NCBI Taxonomy" id="1188229"/>
    <lineage>
        <taxon>Bacteria</taxon>
        <taxon>Bacillati</taxon>
        <taxon>Cyanobacteriota</taxon>
        <taxon>Cyanophyceae</taxon>
        <taxon>Gloeomargaritales</taxon>
        <taxon>Gloeomargaritaceae</taxon>
        <taxon>Gloeomargarita</taxon>
    </lineage>
</organism>
<evidence type="ECO:0000256" key="6">
    <source>
        <dbReference type="ARBA" id="ARBA00023002"/>
    </source>
</evidence>
<sequence>MMAPPRDVQTLPIGADTLTLRCRSWQRLRFEMEYALERGTTANSYLIQGEKIALIDPPGETFADLFLTELSRHVALTRIDYVILGHINPNRVATLAQLWQKAPQITFVCSNPGDQTLRSLIAQHAPELTAAHPLHTHIIRGEEPLELGQGHVLELIPIPTPRFPNGLATFDPHTGILFSGKLFSAHRCSDQVFDEGWAALQEDYQYYFDCIHAPQVRQVEQVLERLGRWKSTCYANGHGSLVRYHLPELTRSYHLWCERQSGCDLTVALLYASAYGNTATLAQAIGRGLTKAGVRVESLNCETASPEEIRQAISTAQGVILGSPTLGGHAPTQIQTALGIVLDHAPRTVVIGVFGSYGWSGEAVDLLANRLRDAGFRLGFAPIRVKFTPTDRDLQQCEQTGTDFAQALRQKQRRQVARPTDSQAARTEQAMGRVVGPLCILAARRGELTSAMLASWVSQATFNPPGVTVAVAKDRAVESLLHVGDRFVLNILPEGSPLPRHFLKPFAPGEDRFAGVATTLSADGCPILNDALSYLHCQVGQRMECGDHWLIYATVDEGKVLNATGITAVHHRKSGNHY</sequence>
<evidence type="ECO:0000256" key="4">
    <source>
        <dbReference type="ARBA" id="ARBA00022448"/>
    </source>
</evidence>
<dbReference type="InterPro" id="IPR029039">
    <property type="entry name" value="Flavoprotein-like_sf"/>
</dbReference>
<dbReference type="KEGG" id="glt:GlitD10_1720"/>
<dbReference type="GO" id="GO:0016646">
    <property type="term" value="F:oxidoreductase activity, acting on the CH-NH group of donors, NAD or NADP as acceptor"/>
    <property type="evidence" value="ECO:0007669"/>
    <property type="project" value="UniProtKB-ARBA"/>
</dbReference>
<dbReference type="InterPro" id="IPR036866">
    <property type="entry name" value="RibonucZ/Hydroxyglut_hydro"/>
</dbReference>
<keyword evidence="5" id="KW-0249">Electron transport</keyword>
<dbReference type="PANTHER" id="PTHR32145">
    <property type="entry name" value="DIFLAVIN FLAVOPROTEIN A 2-RELATED"/>
    <property type="match status" value="1"/>
</dbReference>
<dbReference type="InterPro" id="IPR045761">
    <property type="entry name" value="ODP_dom"/>
</dbReference>
<dbReference type="Gene3D" id="3.60.15.10">
    <property type="entry name" value="Ribonuclease Z/Hydroxyacylglutathione hydrolase-like"/>
    <property type="match status" value="1"/>
</dbReference>
<evidence type="ECO:0000313" key="9">
    <source>
        <dbReference type="EMBL" id="APB34045.1"/>
    </source>
</evidence>
<dbReference type="OrthoDB" id="9807946at2"/>
<dbReference type="AlphaFoldDB" id="A0A1J0ADN3"/>
<dbReference type="Gene3D" id="2.30.110.10">
    <property type="entry name" value="Electron Transport, Fmn-binding Protein, Chain A"/>
    <property type="match status" value="1"/>
</dbReference>
<evidence type="ECO:0000259" key="8">
    <source>
        <dbReference type="PROSITE" id="PS50902"/>
    </source>
</evidence>
<dbReference type="SUPFAM" id="SSF50475">
    <property type="entry name" value="FMN-binding split barrel"/>
    <property type="match status" value="1"/>
</dbReference>
<dbReference type="EMBL" id="CP017675">
    <property type="protein sequence ID" value="APB34045.1"/>
    <property type="molecule type" value="Genomic_DNA"/>
</dbReference>
<protein>
    <submittedName>
        <fullName evidence="9">Flavin reductase like domain protein</fullName>
    </submittedName>
</protein>
<dbReference type="Gene3D" id="3.40.50.360">
    <property type="match status" value="1"/>
</dbReference>
<dbReference type="Pfam" id="PF19583">
    <property type="entry name" value="ODP"/>
    <property type="match status" value="1"/>
</dbReference>
<evidence type="ECO:0000256" key="3">
    <source>
        <dbReference type="ARBA" id="ARBA00007121"/>
    </source>
</evidence>
<dbReference type="STRING" id="1188229.GlitD10_1720"/>
<dbReference type="SUPFAM" id="SSF52218">
    <property type="entry name" value="Flavoproteins"/>
    <property type="match status" value="1"/>
</dbReference>
<dbReference type="InterPro" id="IPR008254">
    <property type="entry name" value="Flavodoxin/NO_synth"/>
</dbReference>
<evidence type="ECO:0000256" key="2">
    <source>
        <dbReference type="ARBA" id="ARBA00006098"/>
    </source>
</evidence>
<comment type="function">
    <text evidence="7">Mediates electron transfer from NADH to oxygen, reducing it to water. This modular protein has 3 redox cofactors, in other organisms the same activity requires 2 or 3 proteins.</text>
</comment>
<dbReference type="InterPro" id="IPR001226">
    <property type="entry name" value="Flavodoxin_CS"/>
</dbReference>
<comment type="similarity">
    <text evidence="2">In the C-terminal section; belongs to the flavodoxin reductase family.</text>
</comment>
<dbReference type="InterPro" id="IPR051285">
    <property type="entry name" value="NADH_oxidoreductase_modular"/>
</dbReference>
<dbReference type="SUPFAM" id="SSF56281">
    <property type="entry name" value="Metallo-hydrolase/oxidoreductase"/>
    <property type="match status" value="1"/>
</dbReference>
<dbReference type="PROSITE" id="PS50902">
    <property type="entry name" value="FLAVODOXIN_LIKE"/>
    <property type="match status" value="1"/>
</dbReference>
<feature type="domain" description="Flavodoxin-like" evidence="8">
    <location>
        <begin position="267"/>
        <end position="405"/>
    </location>
</feature>
<proteinExistence type="inferred from homology"/>
<gene>
    <name evidence="9" type="ORF">GlitD10_1720</name>
</gene>
<dbReference type="RefSeq" id="WP_071454547.1">
    <property type="nucleotide sequence ID" value="NZ_CP017675.1"/>
</dbReference>
<dbReference type="Proteomes" id="UP000180235">
    <property type="component" value="Chromosome"/>
</dbReference>
<dbReference type="SMART" id="SM00903">
    <property type="entry name" value="Flavin_Reduct"/>
    <property type="match status" value="1"/>
</dbReference>
<evidence type="ECO:0000256" key="7">
    <source>
        <dbReference type="ARBA" id="ARBA00025633"/>
    </source>
</evidence>